<organism evidence="1 2">
    <name type="scientific">Phyllostomus discolor</name>
    <name type="common">pale spear-nosed bat</name>
    <dbReference type="NCBI Taxonomy" id="89673"/>
    <lineage>
        <taxon>Eukaryota</taxon>
        <taxon>Metazoa</taxon>
        <taxon>Chordata</taxon>
        <taxon>Craniata</taxon>
        <taxon>Vertebrata</taxon>
        <taxon>Euteleostomi</taxon>
        <taxon>Mammalia</taxon>
        <taxon>Eutheria</taxon>
        <taxon>Laurasiatheria</taxon>
        <taxon>Chiroptera</taxon>
        <taxon>Yangochiroptera</taxon>
        <taxon>Phyllostomidae</taxon>
        <taxon>Phyllostominae</taxon>
        <taxon>Phyllostomus</taxon>
    </lineage>
</organism>
<gene>
    <name evidence="1" type="ORF">HJG60_000164</name>
</gene>
<dbReference type="InterPro" id="IPR036250">
    <property type="entry name" value="AcylCo_DH-like_C"/>
</dbReference>
<dbReference type="Proteomes" id="UP000664940">
    <property type="component" value="Unassembled WGS sequence"/>
</dbReference>
<protein>
    <submittedName>
        <fullName evidence="1">Acyl-CoA dehydrogenase family member 10</fullName>
    </submittedName>
</protein>
<evidence type="ECO:0000313" key="1">
    <source>
        <dbReference type="EMBL" id="KAF6080366.1"/>
    </source>
</evidence>
<accession>A0A834DHS1</accession>
<comment type="caution">
    <text evidence="1">The sequence shown here is derived from an EMBL/GenBank/DDBJ whole genome shotgun (WGS) entry which is preliminary data.</text>
</comment>
<reference evidence="1 2" key="1">
    <citation type="journal article" date="2020" name="Nature">
        <title>Six reference-quality genomes reveal evolution of bat adaptations.</title>
        <authorList>
            <person name="Jebb D."/>
            <person name="Huang Z."/>
            <person name="Pippel M."/>
            <person name="Hughes G.M."/>
            <person name="Lavrichenko K."/>
            <person name="Devanna P."/>
            <person name="Winkler S."/>
            <person name="Jermiin L.S."/>
            <person name="Skirmuntt E.C."/>
            <person name="Katzourakis A."/>
            <person name="Burkitt-Gray L."/>
            <person name="Ray D.A."/>
            <person name="Sullivan K.A.M."/>
            <person name="Roscito J.G."/>
            <person name="Kirilenko B.M."/>
            <person name="Davalos L.M."/>
            <person name="Corthals A.P."/>
            <person name="Power M.L."/>
            <person name="Jones G."/>
            <person name="Ransome R.D."/>
            <person name="Dechmann D.K.N."/>
            <person name="Locatelli A.G."/>
            <person name="Puechmaille S.J."/>
            <person name="Fedrigo O."/>
            <person name="Jarvis E.D."/>
            <person name="Hiller M."/>
            <person name="Vernes S.C."/>
            <person name="Myers E.W."/>
            <person name="Teeling E.C."/>
        </authorList>
    </citation>
    <scope>NUCLEOTIDE SEQUENCE [LARGE SCALE GENOMIC DNA]</scope>
    <source>
        <strain evidence="1">Bat1K_MPI-CBG_1</strain>
    </source>
</reference>
<evidence type="ECO:0000313" key="2">
    <source>
        <dbReference type="Proteomes" id="UP000664940"/>
    </source>
</evidence>
<name>A0A834DHS1_9CHIR</name>
<dbReference type="EMBL" id="JABVXQ010000013">
    <property type="protein sequence ID" value="KAF6080366.1"/>
    <property type="molecule type" value="Genomic_DNA"/>
</dbReference>
<proteinExistence type="predicted"/>
<sequence>MDVAGNKAAALDTATIYMVAPSMACRVTDRAIQAFGAAGLESRLPAGSVLRLGPSVVLCRRPR</sequence>
<dbReference type="SUPFAM" id="SSF47203">
    <property type="entry name" value="Acyl-CoA dehydrogenase C-terminal domain-like"/>
    <property type="match status" value="1"/>
</dbReference>
<dbReference type="AlphaFoldDB" id="A0A834DHS1"/>
<dbReference type="GO" id="GO:0016627">
    <property type="term" value="F:oxidoreductase activity, acting on the CH-CH group of donors"/>
    <property type="evidence" value="ECO:0007669"/>
    <property type="project" value="InterPro"/>
</dbReference>